<dbReference type="GO" id="GO:0016887">
    <property type="term" value="F:ATP hydrolysis activity"/>
    <property type="evidence" value="ECO:0007669"/>
    <property type="project" value="InterPro"/>
</dbReference>
<evidence type="ECO:0000256" key="4">
    <source>
        <dbReference type="ARBA" id="ARBA00022692"/>
    </source>
</evidence>
<feature type="transmembrane region" description="Helical" evidence="11">
    <location>
        <begin position="1041"/>
        <end position="1058"/>
    </location>
</feature>
<feature type="transmembrane region" description="Helical" evidence="11">
    <location>
        <begin position="2269"/>
        <end position="2291"/>
    </location>
</feature>
<comment type="similarity">
    <text evidence="2">Belongs to the ABC transporter superfamily. ABCB family. Multidrug resistance exporter (TC 3.A.1.201) subfamily.</text>
</comment>
<feature type="transmembrane region" description="Helical" evidence="11">
    <location>
        <begin position="1870"/>
        <end position="1892"/>
    </location>
</feature>
<feature type="compositionally biased region" description="Basic and acidic residues" evidence="10">
    <location>
        <begin position="721"/>
        <end position="738"/>
    </location>
</feature>
<dbReference type="CDD" id="cd14478">
    <property type="entry name" value="SPX_PHO87_PHO90_like"/>
    <property type="match status" value="1"/>
</dbReference>
<evidence type="ECO:0000256" key="2">
    <source>
        <dbReference type="ARBA" id="ARBA00007577"/>
    </source>
</evidence>
<dbReference type="InterPro" id="IPR017871">
    <property type="entry name" value="ABC_transporter-like_CS"/>
</dbReference>
<evidence type="ECO:0000259" key="14">
    <source>
        <dbReference type="PROSITE" id="PS51382"/>
    </source>
</evidence>
<dbReference type="PROSITE" id="PS50893">
    <property type="entry name" value="ABC_TRANSPORTER_2"/>
    <property type="match status" value="2"/>
</dbReference>
<keyword evidence="3" id="KW-0813">Transport</keyword>
<dbReference type="EMBL" id="CABFNQ020000506">
    <property type="protein sequence ID" value="CAH0017480.1"/>
    <property type="molecule type" value="Genomic_DNA"/>
</dbReference>
<feature type="domain" description="ABC transporter" evidence="12">
    <location>
        <begin position="409"/>
        <end position="688"/>
    </location>
</feature>
<evidence type="ECO:0000313" key="15">
    <source>
        <dbReference type="EMBL" id="CAH0017480.1"/>
    </source>
</evidence>
<organism evidence="15 16">
    <name type="scientific">Clonostachys rhizophaga</name>
    <dbReference type="NCBI Taxonomy" id="160324"/>
    <lineage>
        <taxon>Eukaryota</taxon>
        <taxon>Fungi</taxon>
        <taxon>Dikarya</taxon>
        <taxon>Ascomycota</taxon>
        <taxon>Pezizomycotina</taxon>
        <taxon>Sordariomycetes</taxon>
        <taxon>Hypocreomycetidae</taxon>
        <taxon>Hypocreales</taxon>
        <taxon>Bionectriaceae</taxon>
        <taxon>Clonostachys</taxon>
    </lineage>
</organism>
<keyword evidence="4 11" id="KW-0812">Transmembrane</keyword>
<feature type="transmembrane region" description="Helical" evidence="11">
    <location>
        <begin position="821"/>
        <end position="841"/>
    </location>
</feature>
<feature type="region of interest" description="Disordered" evidence="10">
    <location>
        <begin position="1"/>
        <end position="40"/>
    </location>
</feature>
<evidence type="ECO:0000256" key="8">
    <source>
        <dbReference type="ARBA" id="ARBA00022989"/>
    </source>
</evidence>
<dbReference type="Pfam" id="PF03105">
    <property type="entry name" value="SPX"/>
    <property type="match status" value="1"/>
</dbReference>
<dbReference type="InterPro" id="IPR027417">
    <property type="entry name" value="P-loop_NTPase"/>
</dbReference>
<feature type="domain" description="ABC transmembrane type-1" evidence="13">
    <location>
        <begin position="781"/>
        <end position="1069"/>
    </location>
</feature>
<evidence type="ECO:0000256" key="7">
    <source>
        <dbReference type="ARBA" id="ARBA00022840"/>
    </source>
</evidence>
<evidence type="ECO:0000256" key="6">
    <source>
        <dbReference type="ARBA" id="ARBA00022741"/>
    </source>
</evidence>
<evidence type="ECO:0000259" key="12">
    <source>
        <dbReference type="PROSITE" id="PS50893"/>
    </source>
</evidence>
<dbReference type="Proteomes" id="UP000696573">
    <property type="component" value="Unassembled WGS sequence"/>
</dbReference>
<dbReference type="PROSITE" id="PS50929">
    <property type="entry name" value="ABC_TM1F"/>
    <property type="match status" value="2"/>
</dbReference>
<feature type="transmembrane region" description="Helical" evidence="11">
    <location>
        <begin position="2131"/>
        <end position="2149"/>
    </location>
</feature>
<feature type="transmembrane region" description="Helical" evidence="11">
    <location>
        <begin position="2312"/>
        <end position="2335"/>
    </location>
</feature>
<comment type="subcellular location">
    <subcellularLocation>
        <location evidence="1">Membrane</location>
        <topology evidence="1">Multi-pass membrane protein</topology>
    </subcellularLocation>
</comment>
<feature type="transmembrane region" description="Helical" evidence="11">
    <location>
        <begin position="2049"/>
        <end position="2068"/>
    </location>
</feature>
<dbReference type="PANTHER" id="PTHR43394">
    <property type="entry name" value="ATP-DEPENDENT PERMEASE MDL1, MITOCHONDRIAL"/>
    <property type="match status" value="1"/>
</dbReference>
<dbReference type="InterPro" id="IPR039421">
    <property type="entry name" value="Type_1_exporter"/>
</dbReference>
<feature type="transmembrane region" description="Helical" evidence="11">
    <location>
        <begin position="347"/>
        <end position="372"/>
    </location>
</feature>
<evidence type="ECO:0000256" key="5">
    <source>
        <dbReference type="ARBA" id="ARBA00022737"/>
    </source>
</evidence>
<evidence type="ECO:0008006" key="17">
    <source>
        <dbReference type="Google" id="ProtNLM"/>
    </source>
</evidence>
<keyword evidence="16" id="KW-1185">Reference proteome</keyword>
<dbReference type="GO" id="GO:0005524">
    <property type="term" value="F:ATP binding"/>
    <property type="evidence" value="ECO:0007669"/>
    <property type="project" value="UniProtKB-KW"/>
</dbReference>
<dbReference type="InterPro" id="IPR011527">
    <property type="entry name" value="ABC1_TM_dom"/>
</dbReference>
<feature type="transmembrane region" description="Helical" evidence="11">
    <location>
        <begin position="67"/>
        <end position="91"/>
    </location>
</feature>
<evidence type="ECO:0000256" key="11">
    <source>
        <dbReference type="SAM" id="Phobius"/>
    </source>
</evidence>
<feature type="transmembrane region" description="Helical" evidence="11">
    <location>
        <begin position="200"/>
        <end position="218"/>
    </location>
</feature>
<evidence type="ECO:0000259" key="13">
    <source>
        <dbReference type="PROSITE" id="PS50929"/>
    </source>
</evidence>
<dbReference type="FunFam" id="3.40.50.300:FF:000913">
    <property type="entry name" value="ABC multidrug transporter SitT"/>
    <property type="match status" value="1"/>
</dbReference>
<evidence type="ECO:0000313" key="16">
    <source>
        <dbReference type="Proteomes" id="UP000696573"/>
    </source>
</evidence>
<evidence type="ECO:0000256" key="3">
    <source>
        <dbReference type="ARBA" id="ARBA00022448"/>
    </source>
</evidence>
<keyword evidence="6" id="KW-0547">Nucleotide-binding</keyword>
<dbReference type="CDD" id="cd18577">
    <property type="entry name" value="ABC_6TM_Pgp_ABCB1_D1_like"/>
    <property type="match status" value="1"/>
</dbReference>
<keyword evidence="8 11" id="KW-1133">Transmembrane helix</keyword>
<dbReference type="InterPro" id="IPR003439">
    <property type="entry name" value="ABC_transporter-like_ATP-bd"/>
</dbReference>
<dbReference type="CDD" id="cd01115">
    <property type="entry name" value="SLC13_permease"/>
    <property type="match status" value="1"/>
</dbReference>
<dbReference type="OrthoDB" id="6500128at2759"/>
<dbReference type="SUPFAM" id="SSF90123">
    <property type="entry name" value="ABC transporter transmembrane region"/>
    <property type="match status" value="2"/>
</dbReference>
<dbReference type="CDD" id="cd18578">
    <property type="entry name" value="ABC_6TM_Pgp_ABCB1_D2_like"/>
    <property type="match status" value="1"/>
</dbReference>
<dbReference type="InterPro" id="IPR004680">
    <property type="entry name" value="Cit_transptr-like_dom"/>
</dbReference>
<reference evidence="15" key="1">
    <citation type="submission" date="2021-10" db="EMBL/GenBank/DDBJ databases">
        <authorList>
            <person name="Piombo E."/>
        </authorList>
    </citation>
    <scope>NUCLEOTIDE SEQUENCE</scope>
</reference>
<feature type="compositionally biased region" description="Polar residues" evidence="10">
    <location>
        <begin position="1"/>
        <end position="21"/>
    </location>
</feature>
<sequence>MASSKQPTPAPPEQSSEATEQPSKETAAVEVSSQDDAKSVSKAEPASQSFFTYFQLLVYANPKWIDYVLLLVGTLSAIGSGVPFPLMGIIFGQLVDELNTATCAVEGSSSSVDPKEVQASVDSKVLILTYVGIANFALIYIYTVTWSIFSRRLETRLRDRYFHMLLRQDATFYDSRQAGELASRLNADIQAVQSGTSEKVGVVLACTSFFLTSYIVAFTQNWKLACMLLSLIPAFLILAGIGSFFTQKYSTLMADAIASASSIAQESLSHIAVVQAFSAGPRLETKFASRMLDARKWGIRKALVAGAQAGMLYFIAYSANALAFWQGSVQIAAAAHDDDSGVSVGKIYTVIFLLVDACIILGSIAPILPILGSAGASFYKLRQDIDSRAAIDSSSDEGEKLQVPIPGHLSFQGITFAYVSRPDRPVLKNVSFECPAGKHTALVGLSGSGKSTIAGLAARLYDPTEGTVFLDGHDLRTLNVKNLRSFMSLVQQEPSLLDRSILENIALGIVNSPQSDHQKFQPIILGSDLAEIAAKLREGKDIDEVAQSHGEGVAELVKLVRHAASLADASGFIDRLEYGYGTLVGTGGKLVSGGQRQRIALARALIRDPQILILDEATASLDSASEHRIQMAVESIAKDRTLISIAHRLSTIKNADNIIVMNSGLIVEQGTHLELMALNGAYASMVRLQNIEAKKNDDTPSLTSTARGDVDEKDSILEAKPKAILEDTDKEDEKKEQSPETGSNAGEAKPADLADLDSEKSAWFVTKSVGRMARPDLFWIIIAMCAALIVGATFTASGLIFGNTVNHVSPCKPESEIRWAGKLFGGMFFMLAVVEVFAYTLSWSGFGYVAEKLLYLIRVLSFRSLYEQGLEWHQSGGRTATSLLSVITTDAAAVGAFSGSIMGTMFSISINFVIAVVLSHILNWKIALVCLVTMPVLLGSGIMQMRSLASFERRHANAFSNAVGISVEAVNSFKTVSSLSLEDELMGCYRRALKAPRKEVALASAYTNLWLAISNSAGGLVYALAYWWGSKRITAGDATQTDFFIILICMLVSAQLWGQMFSLAPEVSRARAAASRILSLIDLSSAHDLSPKEALAVPGSTANQGEKDIEAAAESSKKATPGQRGTTITFKDVGFSYPARPHIPILKGMSFTIQSGQFCGLVGPSGAGKSTIMSLVQRMYTPSSGTVEIDGMDITGREGTEFRDDIAVVPQDCALFEGTIRFNVGLGARSNQEATEEEIHEACRLANIHDTIMALPDQYDTECGPNGSRLSGGQRQRLAIARALVRKPRLLLLDESTSALDAESERALQEGLERAARGITTIAITHRLHTVRKADVIFVVEGGQVVEKGRHEELVATSETYRVSSLALTDPEKLYSEQKPAVIGRTAKLFRNPLGFAHTREFRLPIDSFFLFFPLHSFTIPPLAGPGNPSSVPDPDPGTATIHGHCERGGDRKQRSIDDPPLVALDGDAEQFELADYSDIAARQADEKRRERQEEKRARKRAWLEERDEMKFSHSIQFNAVPDWSSHYIAYSNLKKLIYQLEKSYHHTRSGDGESRPLIPSEDPEEIFSKALGIELEKICSFYVSKEGELLEEVNQLLRDISNSGAADGLAPLRPFTSNEGQREPGRPSSSFGISEDEIEEDSASEDDERTGLTRARKGSVGRRPNMGSSAHSLGDMAASSEFGRSARRQSTTFDENEQSVYFSSELYSSAIVIKKRIISLYVQLCELKSFTQLNNTGFRKVLKKFDKILDKELKTNYMHANVDTAYPFKDETRRVLEENIAKMETAYTDVVTGGDRELAKKDLRSHLREHVVWERNTVWRDLIGIERRGEAARLGQSLLGHDPNATRTRLQGDDLHEISHKGRFNLPAWLANTSMLTLFICVGIFFALLYVPIMQKPEQQNCLALLVFVSLLWATETIPLFVTSLLIPFLSVLLNVVRDEGSGKHHHRLNSKDATTAIFAAMWTPVIMLLLGGFTLAAALSKCKIDKRLATLILSKAGTQPRTVLIANMFVAAFASMLISNVAAPVLCYSIIEPMLRTLPSDSDMTKALIIGIALASNVGGMLSPIASPQNVIAMGIMQPPPTWIQWFFIVIPVGAISLVLIWLLLLITFRPGRGISIAPIRAVKEQFTGVQWFVSFVTFATIALWCASHQLEAVFGDMGVIAIIPIVLFFGIGILTKEDFNNFPWTIIILAAGGLSLGKAVRSSGLLHTVAGIVTAKVEGMSLYGVLVVFSTLILVIATFISHTVAAVIFLPLVYDVGAAMELPHPNLLVMAGVLMCSAAMGLPTSGFPNMTAIMKEDPAGHRYLQVKHFISRGVPSSFITLAVVVSLGYGIMQLAGID</sequence>
<dbReference type="InterPro" id="IPR004331">
    <property type="entry name" value="SPX_dom"/>
</dbReference>
<feature type="transmembrane region" description="Helical" evidence="11">
    <location>
        <begin position="127"/>
        <end position="149"/>
    </location>
</feature>
<dbReference type="GO" id="GO:0005743">
    <property type="term" value="C:mitochondrial inner membrane"/>
    <property type="evidence" value="ECO:0007669"/>
    <property type="project" value="TreeGrafter"/>
</dbReference>
<accession>A0A9N9YBT7</accession>
<dbReference type="FunFam" id="1.20.1560.10:FF:000057">
    <property type="entry name" value="ABC multidrug transporter SitT"/>
    <property type="match status" value="1"/>
</dbReference>
<evidence type="ECO:0000256" key="1">
    <source>
        <dbReference type="ARBA" id="ARBA00004141"/>
    </source>
</evidence>
<dbReference type="Pfam" id="PF00664">
    <property type="entry name" value="ABC_membrane"/>
    <property type="match status" value="2"/>
</dbReference>
<dbReference type="Pfam" id="PF00005">
    <property type="entry name" value="ABC_tran"/>
    <property type="match status" value="2"/>
</dbReference>
<feature type="compositionally biased region" description="Basic and acidic residues" evidence="10">
    <location>
        <begin position="1444"/>
        <end position="1458"/>
    </location>
</feature>
<dbReference type="Pfam" id="PF03600">
    <property type="entry name" value="CitMHS"/>
    <property type="match status" value="1"/>
</dbReference>
<feature type="domain" description="ABC transmembrane type-1" evidence="13">
    <location>
        <begin position="71"/>
        <end position="373"/>
    </location>
</feature>
<dbReference type="CDD" id="cd03249">
    <property type="entry name" value="ABC_MTABC3_MDL1_MDL2"/>
    <property type="match status" value="1"/>
</dbReference>
<feature type="transmembrane region" description="Helical" evidence="11">
    <location>
        <begin position="1955"/>
        <end position="1981"/>
    </location>
</feature>
<feature type="transmembrane region" description="Helical" evidence="11">
    <location>
        <begin position="892"/>
        <end position="919"/>
    </location>
</feature>
<feature type="transmembrane region" description="Helical" evidence="11">
    <location>
        <begin position="2184"/>
        <end position="2203"/>
    </location>
</feature>
<dbReference type="PANTHER" id="PTHR43394:SF11">
    <property type="entry name" value="ATP-BINDING CASSETTE TRANSPORTER"/>
    <property type="match status" value="1"/>
</dbReference>
<name>A0A9N9YBT7_9HYPO</name>
<dbReference type="InterPro" id="IPR036640">
    <property type="entry name" value="ABC1_TM_sf"/>
</dbReference>
<feature type="domain" description="SPX" evidence="14">
    <location>
        <begin position="1510"/>
        <end position="1760"/>
    </location>
</feature>
<feature type="domain" description="ABC transporter" evidence="12">
    <location>
        <begin position="1128"/>
        <end position="1367"/>
    </location>
</feature>
<comment type="caution">
    <text evidence="15">The sequence shown here is derived from an EMBL/GenBank/DDBJ whole genome shotgun (WGS) entry which is preliminary data.</text>
</comment>
<dbReference type="SMART" id="SM00382">
    <property type="entry name" value="AAA"/>
    <property type="match status" value="2"/>
</dbReference>
<dbReference type="InterPro" id="IPR003593">
    <property type="entry name" value="AAA+_ATPase"/>
</dbReference>
<feature type="region of interest" description="Disordered" evidence="10">
    <location>
        <begin position="721"/>
        <end position="751"/>
    </location>
</feature>
<feature type="transmembrane region" description="Helical" evidence="11">
    <location>
        <begin position="777"/>
        <end position="801"/>
    </location>
</feature>
<dbReference type="PROSITE" id="PS51382">
    <property type="entry name" value="SPX"/>
    <property type="match status" value="1"/>
</dbReference>
<feature type="transmembrane region" description="Helical" evidence="11">
    <location>
        <begin position="224"/>
        <end position="245"/>
    </location>
</feature>
<feature type="transmembrane region" description="Helical" evidence="11">
    <location>
        <begin position="2224"/>
        <end position="2257"/>
    </location>
</feature>
<evidence type="ECO:0000256" key="10">
    <source>
        <dbReference type="SAM" id="MobiDB-lite"/>
    </source>
</evidence>
<dbReference type="GO" id="GO:0015421">
    <property type="term" value="F:ABC-type oligopeptide transporter activity"/>
    <property type="evidence" value="ECO:0007669"/>
    <property type="project" value="TreeGrafter"/>
</dbReference>
<feature type="region of interest" description="Disordered" evidence="10">
    <location>
        <begin position="1426"/>
        <end position="1462"/>
    </location>
</feature>
<keyword evidence="7" id="KW-0067">ATP-binding</keyword>
<dbReference type="PROSITE" id="PS00211">
    <property type="entry name" value="ABC_TRANSPORTER_1"/>
    <property type="match status" value="2"/>
</dbReference>
<dbReference type="Gene3D" id="1.20.1560.10">
    <property type="entry name" value="ABC transporter type 1, transmembrane domain"/>
    <property type="match status" value="1"/>
</dbReference>
<feature type="transmembrane region" description="Helical" evidence="11">
    <location>
        <begin position="2006"/>
        <end position="2033"/>
    </location>
</feature>
<keyword evidence="9 11" id="KW-0472">Membrane</keyword>
<feature type="transmembrane region" description="Helical" evidence="11">
    <location>
        <begin position="1904"/>
        <end position="1935"/>
    </location>
</feature>
<dbReference type="Gene3D" id="3.40.50.300">
    <property type="entry name" value="P-loop containing nucleotide triphosphate hydrolases"/>
    <property type="match status" value="2"/>
</dbReference>
<feature type="transmembrane region" description="Helical" evidence="11">
    <location>
        <begin position="2088"/>
        <end position="2111"/>
    </location>
</feature>
<dbReference type="SUPFAM" id="SSF52540">
    <property type="entry name" value="P-loop containing nucleoside triphosphate hydrolases"/>
    <property type="match status" value="2"/>
</dbReference>
<feature type="transmembrane region" description="Helical" evidence="11">
    <location>
        <begin position="926"/>
        <end position="945"/>
    </location>
</feature>
<keyword evidence="5" id="KW-0677">Repeat</keyword>
<feature type="transmembrane region" description="Helical" evidence="11">
    <location>
        <begin position="2156"/>
        <end position="2178"/>
    </location>
</feature>
<feature type="region of interest" description="Disordered" evidence="10">
    <location>
        <begin position="1609"/>
        <end position="1682"/>
    </location>
</feature>
<feature type="compositionally biased region" description="Acidic residues" evidence="10">
    <location>
        <begin position="1635"/>
        <end position="1649"/>
    </location>
</feature>
<feature type="transmembrane region" description="Helical" evidence="11">
    <location>
        <begin position="1009"/>
        <end position="1029"/>
    </location>
</feature>
<protein>
    <recommendedName>
        <fullName evidence="17">Leptomycin B resistance protein pmd1</fullName>
    </recommendedName>
</protein>
<evidence type="ECO:0000256" key="9">
    <source>
        <dbReference type="ARBA" id="ARBA00023136"/>
    </source>
</evidence>
<gene>
    <name evidence="15" type="ORF">CRHIZ90672A_00007177</name>
</gene>
<proteinExistence type="inferred from homology"/>
<dbReference type="GO" id="GO:0090374">
    <property type="term" value="P:oligopeptide export from mitochondrion"/>
    <property type="evidence" value="ECO:0007669"/>
    <property type="project" value="TreeGrafter"/>
</dbReference>